<dbReference type="HOGENOM" id="CLU_3325121_0_0_0"/>
<organism evidence="1 2">
    <name type="scientific">Blastopirellula marina DSM 3645</name>
    <dbReference type="NCBI Taxonomy" id="314230"/>
    <lineage>
        <taxon>Bacteria</taxon>
        <taxon>Pseudomonadati</taxon>
        <taxon>Planctomycetota</taxon>
        <taxon>Planctomycetia</taxon>
        <taxon>Pirellulales</taxon>
        <taxon>Pirellulaceae</taxon>
        <taxon>Blastopirellula</taxon>
    </lineage>
</organism>
<proteinExistence type="predicted"/>
<name>A3ZV77_9BACT</name>
<reference evidence="1 2" key="1">
    <citation type="submission" date="2006-02" db="EMBL/GenBank/DDBJ databases">
        <authorList>
            <person name="Amann R."/>
            <person name="Ferriera S."/>
            <person name="Johnson J."/>
            <person name="Kravitz S."/>
            <person name="Halpern A."/>
            <person name="Remington K."/>
            <person name="Beeson K."/>
            <person name="Tran B."/>
            <person name="Rogers Y.-H."/>
            <person name="Friedman R."/>
            <person name="Venter J.C."/>
        </authorList>
    </citation>
    <scope>NUCLEOTIDE SEQUENCE [LARGE SCALE GENOMIC DNA]</scope>
    <source>
        <strain evidence="1 2">DSM 3645</strain>
    </source>
</reference>
<dbReference type="Proteomes" id="UP000004358">
    <property type="component" value="Unassembled WGS sequence"/>
</dbReference>
<sequence>MRPLSGITAAGVTPRVDRKAKLGGSRLVLLYHAYHCSF</sequence>
<evidence type="ECO:0000313" key="1">
    <source>
        <dbReference type="EMBL" id="EAQ79586.1"/>
    </source>
</evidence>
<accession>A3ZV77</accession>
<protein>
    <submittedName>
        <fullName evidence="1">Uncharacterized protein</fullName>
    </submittedName>
</protein>
<dbReference type="AlphaFoldDB" id="A3ZV77"/>
<gene>
    <name evidence="1" type="ORF">DSM3645_03883</name>
</gene>
<dbReference type="EMBL" id="AANZ01000014">
    <property type="protein sequence ID" value="EAQ79586.1"/>
    <property type="molecule type" value="Genomic_DNA"/>
</dbReference>
<comment type="caution">
    <text evidence="1">The sequence shown here is derived from an EMBL/GenBank/DDBJ whole genome shotgun (WGS) entry which is preliminary data.</text>
</comment>
<evidence type="ECO:0000313" key="2">
    <source>
        <dbReference type="Proteomes" id="UP000004358"/>
    </source>
</evidence>